<dbReference type="EMBL" id="JAINUG010000282">
    <property type="protein sequence ID" value="KAJ8383925.1"/>
    <property type="molecule type" value="Genomic_DNA"/>
</dbReference>
<dbReference type="AlphaFoldDB" id="A0AAD7W5A9"/>
<protein>
    <submittedName>
        <fullName evidence="2">Uncharacterized protein</fullName>
    </submittedName>
</protein>
<name>A0AAD7W5A9_9TELE</name>
<keyword evidence="3" id="KW-1185">Reference proteome</keyword>
<sequence>MGAVVQVKTGSILTGGVRASQSSRITRQTRISSESLHRLLQNSEKTLMGVQVLLLVFTAAMAAFRGAHCQQSD</sequence>
<proteinExistence type="predicted"/>
<reference evidence="2" key="1">
    <citation type="journal article" date="2023" name="Science">
        <title>Genome structures resolve the early diversification of teleost fishes.</title>
        <authorList>
            <person name="Parey E."/>
            <person name="Louis A."/>
            <person name="Montfort J."/>
            <person name="Bouchez O."/>
            <person name="Roques C."/>
            <person name="Iampietro C."/>
            <person name="Lluch J."/>
            <person name="Castinel A."/>
            <person name="Donnadieu C."/>
            <person name="Desvignes T."/>
            <person name="Floi Bucao C."/>
            <person name="Jouanno E."/>
            <person name="Wen M."/>
            <person name="Mejri S."/>
            <person name="Dirks R."/>
            <person name="Jansen H."/>
            <person name="Henkel C."/>
            <person name="Chen W.J."/>
            <person name="Zahm M."/>
            <person name="Cabau C."/>
            <person name="Klopp C."/>
            <person name="Thompson A.W."/>
            <person name="Robinson-Rechavi M."/>
            <person name="Braasch I."/>
            <person name="Lecointre G."/>
            <person name="Bobe J."/>
            <person name="Postlethwait J.H."/>
            <person name="Berthelot C."/>
            <person name="Roest Crollius H."/>
            <person name="Guiguen Y."/>
        </authorList>
    </citation>
    <scope>NUCLEOTIDE SEQUENCE</scope>
    <source>
        <strain evidence="2">NC1722</strain>
    </source>
</reference>
<dbReference type="Proteomes" id="UP001221898">
    <property type="component" value="Unassembled WGS sequence"/>
</dbReference>
<keyword evidence="1" id="KW-1133">Transmembrane helix</keyword>
<accession>A0AAD7W5A9</accession>
<evidence type="ECO:0000256" key="1">
    <source>
        <dbReference type="SAM" id="Phobius"/>
    </source>
</evidence>
<evidence type="ECO:0000313" key="3">
    <source>
        <dbReference type="Proteomes" id="UP001221898"/>
    </source>
</evidence>
<organism evidence="2 3">
    <name type="scientific">Aldrovandia affinis</name>
    <dbReference type="NCBI Taxonomy" id="143900"/>
    <lineage>
        <taxon>Eukaryota</taxon>
        <taxon>Metazoa</taxon>
        <taxon>Chordata</taxon>
        <taxon>Craniata</taxon>
        <taxon>Vertebrata</taxon>
        <taxon>Euteleostomi</taxon>
        <taxon>Actinopterygii</taxon>
        <taxon>Neopterygii</taxon>
        <taxon>Teleostei</taxon>
        <taxon>Notacanthiformes</taxon>
        <taxon>Halosauridae</taxon>
        <taxon>Aldrovandia</taxon>
    </lineage>
</organism>
<keyword evidence="1" id="KW-0812">Transmembrane</keyword>
<evidence type="ECO:0000313" key="2">
    <source>
        <dbReference type="EMBL" id="KAJ8383925.1"/>
    </source>
</evidence>
<comment type="caution">
    <text evidence="2">The sequence shown here is derived from an EMBL/GenBank/DDBJ whole genome shotgun (WGS) entry which is preliminary data.</text>
</comment>
<gene>
    <name evidence="2" type="ORF">AAFF_G00212940</name>
</gene>
<feature type="transmembrane region" description="Helical" evidence="1">
    <location>
        <begin position="46"/>
        <end position="64"/>
    </location>
</feature>
<keyword evidence="1" id="KW-0472">Membrane</keyword>